<dbReference type="GO" id="GO:0006508">
    <property type="term" value="P:proteolysis"/>
    <property type="evidence" value="ECO:0007669"/>
    <property type="project" value="InterPro"/>
</dbReference>
<dbReference type="InParanoid" id="A0A059D225"/>
<gene>
    <name evidence="3" type="ORF">EUGRSUZ_B01126</name>
</gene>
<organism evidence="3">
    <name type="scientific">Eucalyptus grandis</name>
    <name type="common">Flooded gum</name>
    <dbReference type="NCBI Taxonomy" id="71139"/>
    <lineage>
        <taxon>Eukaryota</taxon>
        <taxon>Viridiplantae</taxon>
        <taxon>Streptophyta</taxon>
        <taxon>Embryophyta</taxon>
        <taxon>Tracheophyta</taxon>
        <taxon>Spermatophyta</taxon>
        <taxon>Magnoliopsida</taxon>
        <taxon>eudicotyledons</taxon>
        <taxon>Gunneridae</taxon>
        <taxon>Pentapetalae</taxon>
        <taxon>rosids</taxon>
        <taxon>malvids</taxon>
        <taxon>Myrtales</taxon>
        <taxon>Myrtaceae</taxon>
        <taxon>Myrtoideae</taxon>
        <taxon>Eucalypteae</taxon>
        <taxon>Eucalyptus</taxon>
    </lineage>
</organism>
<sequence length="283" mass="30884">MSCAVSQLTYKDFSLYWTNGRFRTGSMGFSQWYASSAPPSLLQSLPKEAIGVGAFSWKFALCLASSSRAHGVILFSDGPYYLLPLTNFDAAGVLSYTPSHGDPQSLGYFINLTGISINGKATHNTWNAFDFHVNGSARLSSTVPYTILRSDINNAILKKFEKATRGISQAKKVAPFSLCFDTATIRSRGHRLRIPQINLMLGNGVQWTIHGSNSIKQVNNDVGCLAFVDGGKMAKQAVVIGTYQIENNFLLFDLDQSRLGFSTSLLPYGTSCGGFNFTVGSYF</sequence>
<name>A0A059D225_EUCGR</name>
<evidence type="ECO:0000313" key="3">
    <source>
        <dbReference type="EMBL" id="KCW84275.1"/>
    </source>
</evidence>
<dbReference type="Gramene" id="KCW84275">
    <property type="protein sequence ID" value="KCW84275"/>
    <property type="gene ID" value="EUGRSUZ_B01126"/>
</dbReference>
<dbReference type="InterPro" id="IPR032799">
    <property type="entry name" value="TAXi_C"/>
</dbReference>
<dbReference type="SUPFAM" id="SSF50630">
    <property type="entry name" value="Acid proteases"/>
    <property type="match status" value="1"/>
</dbReference>
<accession>A0A059D225</accession>
<proteinExistence type="inferred from homology"/>
<dbReference type="PANTHER" id="PTHR47965">
    <property type="entry name" value="ASPARTYL PROTEASE-RELATED"/>
    <property type="match status" value="1"/>
</dbReference>
<dbReference type="PROSITE" id="PS51767">
    <property type="entry name" value="PEPTIDASE_A1"/>
    <property type="match status" value="1"/>
</dbReference>
<dbReference type="eggNOG" id="KOG1339">
    <property type="taxonomic scope" value="Eukaryota"/>
</dbReference>
<dbReference type="EMBL" id="KK198754">
    <property type="protein sequence ID" value="KCW84275.1"/>
    <property type="molecule type" value="Genomic_DNA"/>
</dbReference>
<dbReference type="InterPro" id="IPR001461">
    <property type="entry name" value="Aspartic_peptidase_A1"/>
</dbReference>
<dbReference type="OMA" id="CTRAHRF"/>
<dbReference type="InterPro" id="IPR021109">
    <property type="entry name" value="Peptidase_aspartic_dom_sf"/>
</dbReference>
<dbReference type="InterPro" id="IPR033121">
    <property type="entry name" value="PEPTIDASE_A1"/>
</dbReference>
<reference evidence="3" key="1">
    <citation type="submission" date="2013-07" db="EMBL/GenBank/DDBJ databases">
        <title>The genome of Eucalyptus grandis.</title>
        <authorList>
            <person name="Schmutz J."/>
            <person name="Hayes R."/>
            <person name="Myburg A."/>
            <person name="Tuskan G."/>
            <person name="Grattapaglia D."/>
            <person name="Rokhsar D.S."/>
        </authorList>
    </citation>
    <scope>NUCLEOTIDE SEQUENCE</scope>
    <source>
        <tissue evidence="3">Leaf extractions</tissue>
    </source>
</reference>
<dbReference type="GO" id="GO:0004190">
    <property type="term" value="F:aspartic-type endopeptidase activity"/>
    <property type="evidence" value="ECO:0007669"/>
    <property type="project" value="InterPro"/>
</dbReference>
<dbReference type="Pfam" id="PF14541">
    <property type="entry name" value="TAXi_C"/>
    <property type="match status" value="1"/>
</dbReference>
<dbReference type="PANTHER" id="PTHR47965:SF63">
    <property type="entry name" value="OS01G0937200 PROTEIN"/>
    <property type="match status" value="1"/>
</dbReference>
<dbReference type="AlphaFoldDB" id="A0A059D225"/>
<feature type="domain" description="Peptidase A1" evidence="2">
    <location>
        <begin position="1"/>
        <end position="262"/>
    </location>
</feature>
<comment type="similarity">
    <text evidence="1">Belongs to the peptidase A1 family.</text>
</comment>
<dbReference type="STRING" id="71139.A0A059D225"/>
<protein>
    <recommendedName>
        <fullName evidence="2">Peptidase A1 domain-containing protein</fullName>
    </recommendedName>
</protein>
<dbReference type="Gene3D" id="2.40.70.10">
    <property type="entry name" value="Acid Proteases"/>
    <property type="match status" value="1"/>
</dbReference>
<evidence type="ECO:0000256" key="1">
    <source>
        <dbReference type="ARBA" id="ARBA00007447"/>
    </source>
</evidence>
<evidence type="ECO:0000259" key="2">
    <source>
        <dbReference type="PROSITE" id="PS51767"/>
    </source>
</evidence>